<dbReference type="SUPFAM" id="SSF48452">
    <property type="entry name" value="TPR-like"/>
    <property type="match status" value="1"/>
</dbReference>
<dbReference type="InterPro" id="IPR018834">
    <property type="entry name" value="DNA/RNA-bd_Est1-type"/>
</dbReference>
<reference evidence="4 5" key="1">
    <citation type="journal article" date="2019" name="BMC Genomics">
        <title>Chromosome level assembly and comparative genome analysis confirm lager-brewing yeasts originated from a single hybridization.</title>
        <authorList>
            <person name="Salazar A.N."/>
            <person name="Gorter de Vries A.R."/>
            <person name="van den Broek M."/>
            <person name="Brouwers N."/>
            <person name="de la Torre Cortes P."/>
            <person name="Kuijpers N.G.A."/>
            <person name="Daran J.G."/>
            <person name="Abeel T."/>
        </authorList>
    </citation>
    <scope>NUCLEOTIDE SEQUENCE [LARGE SCALE GENOMIC DNA]</scope>
    <source>
        <strain evidence="4 5">CBS 1483</strain>
    </source>
</reference>
<evidence type="ECO:0000259" key="3">
    <source>
        <dbReference type="Pfam" id="PF10374"/>
    </source>
</evidence>
<feature type="region of interest" description="Disordered" evidence="1">
    <location>
        <begin position="641"/>
        <end position="663"/>
    </location>
</feature>
<feature type="domain" description="Telomerase activating protein Est1-like N-terminal" evidence="3">
    <location>
        <begin position="82"/>
        <end position="209"/>
    </location>
</feature>
<dbReference type="AlphaFoldDB" id="A0A6C1DVV5"/>
<evidence type="ECO:0000256" key="1">
    <source>
        <dbReference type="SAM" id="MobiDB-lite"/>
    </source>
</evidence>
<sequence length="699" mass="81661">MDNEEVNEECMRIFFKNARAHLDKHLTSRLTCDENAYITFRCFLDGIHCKSTRFLEELLLKQENMYHNNNYECINDSVIPLVLKLLWLQIHEPTLQWFEHWFHDIMRLSNRRKFRVFRIFQKKMIQFFKITHRYYYDIIEHLCAKYDMNSVISNALFAKLNLMQYTDGLSTHEKIILNTSNPLTFSIVISLQRCVINLGSTHFYKTLLNKPSKKPKSVEGFEKSIRYLNIASLYLPAVGDTYFQRAKIYLVTGKFSLYFFELVRGALVRIPSKCALNNLKDFILTPNFPERRRLMKKLAILVSKDLKGEKSFFEGQIVLQFLSIVEHTLVPQSWNASRASNCWLLKEHLQIAALKYHSGNINVILENLAATMGSFDLMFTTRKSKEQKNKLKYADLSERQVFFLDLSFDFIANIIDVVIKPSWQKNMEDFRYLAIIRLLMCWIKSYRSILQYTHRHKKFCTSFALLLNDLINSPLNCSGNIYSHRPKRSYLFREDIIFREFSCINFALTDFNDDYVYDSPDMINNIIGCPTLTKVLSPKEECVLRIRSIIFSGMKFLEKNDTGIIWNASKYKFDLISPNIKIKRQIALSEISSKINVKTQQERVVSSRKVEAKRDEQQRKRAGKIAVTELEKQFANVRRTKKLSPLPEKDGVSSELVKHAASRGRKTITGPLSSDFLSYPDEAIDADEDITVQVPDTPT</sequence>
<evidence type="ECO:0000259" key="2">
    <source>
        <dbReference type="Pfam" id="PF10373"/>
    </source>
</evidence>
<organism evidence="4 5">
    <name type="scientific">Saccharomyces pastorianus</name>
    <name type="common">Lager yeast</name>
    <name type="synonym">Saccharomyces cerevisiae x Saccharomyces eubayanus</name>
    <dbReference type="NCBI Taxonomy" id="27292"/>
    <lineage>
        <taxon>Eukaryota</taxon>
        <taxon>Fungi</taxon>
        <taxon>Dikarya</taxon>
        <taxon>Ascomycota</taxon>
        <taxon>Saccharomycotina</taxon>
        <taxon>Saccharomycetes</taxon>
        <taxon>Saccharomycetales</taxon>
        <taxon>Saccharomycetaceae</taxon>
        <taxon>Saccharomyces</taxon>
    </lineage>
</organism>
<protein>
    <submittedName>
        <fullName evidence="4">Telomerase-binding protein</fullName>
    </submittedName>
</protein>
<accession>A0A6C1DVV5</accession>
<dbReference type="PANTHER" id="PTHR15696:SF37">
    <property type="entry name" value="NONSENSE-MEDIATED MRNA DECAY FACTOR EBS1-RELATED"/>
    <property type="match status" value="1"/>
</dbReference>
<dbReference type="GO" id="GO:0005697">
    <property type="term" value="C:telomerase holoenzyme complex"/>
    <property type="evidence" value="ECO:0007669"/>
    <property type="project" value="TreeGrafter"/>
</dbReference>
<dbReference type="PANTHER" id="PTHR15696">
    <property type="entry name" value="SMG-7 SUPPRESSOR WITH MORPHOLOGICAL EFFECT ON GENITALIA PROTEIN 7"/>
    <property type="match status" value="1"/>
</dbReference>
<dbReference type="Pfam" id="PF10374">
    <property type="entry name" value="EST1"/>
    <property type="match status" value="1"/>
</dbReference>
<gene>
    <name evidence="4" type="primary">EST1_1</name>
    <name evidence="4" type="ORF">GRS66_003551</name>
</gene>
<dbReference type="InterPro" id="IPR045153">
    <property type="entry name" value="Est1/Ebs1-like"/>
</dbReference>
<dbReference type="GO" id="GO:0000184">
    <property type="term" value="P:nuclear-transcribed mRNA catabolic process, nonsense-mediated decay"/>
    <property type="evidence" value="ECO:0007669"/>
    <property type="project" value="TreeGrafter"/>
</dbReference>
<proteinExistence type="predicted"/>
<dbReference type="InterPro" id="IPR019458">
    <property type="entry name" value="Est1-like_N"/>
</dbReference>
<evidence type="ECO:0000313" key="5">
    <source>
        <dbReference type="Proteomes" id="UP000501346"/>
    </source>
</evidence>
<dbReference type="GO" id="GO:0070034">
    <property type="term" value="F:telomerase RNA binding"/>
    <property type="evidence" value="ECO:0007669"/>
    <property type="project" value="TreeGrafter"/>
</dbReference>
<dbReference type="GO" id="GO:0042162">
    <property type="term" value="F:telomeric DNA binding"/>
    <property type="evidence" value="ECO:0007669"/>
    <property type="project" value="TreeGrafter"/>
</dbReference>
<feature type="domain" description="DNA/RNA-binding" evidence="2">
    <location>
        <begin position="224"/>
        <end position="507"/>
    </location>
</feature>
<name>A0A6C1DVV5_SACPS</name>
<evidence type="ECO:0000313" key="4">
    <source>
        <dbReference type="EMBL" id="QID81188.1"/>
    </source>
</evidence>
<feature type="compositionally biased region" description="Basic and acidic residues" evidence="1">
    <location>
        <begin position="647"/>
        <end position="658"/>
    </location>
</feature>
<keyword evidence="5" id="KW-1185">Reference proteome</keyword>
<dbReference type="EMBL" id="CP048993">
    <property type="protein sequence ID" value="QID81188.1"/>
    <property type="molecule type" value="Genomic_DNA"/>
</dbReference>
<dbReference type="Gene3D" id="1.25.40.10">
    <property type="entry name" value="Tetratricopeptide repeat domain"/>
    <property type="match status" value="1"/>
</dbReference>
<dbReference type="InterPro" id="IPR011990">
    <property type="entry name" value="TPR-like_helical_dom_sf"/>
</dbReference>
<dbReference type="Pfam" id="PF10373">
    <property type="entry name" value="EST1_DNA_bind"/>
    <property type="match status" value="1"/>
</dbReference>
<dbReference type="Proteomes" id="UP000501346">
    <property type="component" value="Chromosome ScXII"/>
</dbReference>
<dbReference type="OrthoDB" id="69928at2759"/>